<dbReference type="InterPro" id="IPR010314">
    <property type="entry name" value="E3_Ub_ligase_DUF913"/>
</dbReference>
<feature type="region of interest" description="Disordered" evidence="8">
    <location>
        <begin position="2131"/>
        <end position="2183"/>
    </location>
</feature>
<feature type="region of interest" description="Disordered" evidence="8">
    <location>
        <begin position="3182"/>
        <end position="3204"/>
    </location>
</feature>
<feature type="compositionally biased region" description="Low complexity" evidence="8">
    <location>
        <begin position="3438"/>
        <end position="3473"/>
    </location>
</feature>
<dbReference type="Pfam" id="PF06025">
    <property type="entry name" value="DUF913"/>
    <property type="match status" value="1"/>
</dbReference>
<feature type="compositionally biased region" description="Basic and acidic residues" evidence="8">
    <location>
        <begin position="3474"/>
        <end position="3490"/>
    </location>
</feature>
<comment type="pathway">
    <text evidence="2">Protein modification; protein ubiquitination.</text>
</comment>
<feature type="region of interest" description="Disordered" evidence="8">
    <location>
        <begin position="3278"/>
        <end position="3308"/>
    </location>
</feature>
<dbReference type="InterPro" id="IPR010309">
    <property type="entry name" value="E3_Ub_ligase_DUF908"/>
</dbReference>
<dbReference type="InterPro" id="IPR025527">
    <property type="entry name" value="HUWE1/Rev1_UBM"/>
</dbReference>
<keyword evidence="5 7" id="KW-0833">Ubl conjugation pathway</keyword>
<comment type="catalytic activity">
    <reaction evidence="1">
        <text>S-ubiquitinyl-[E2 ubiquitin-conjugating enzyme]-L-cysteine + [acceptor protein]-L-lysine = [E2 ubiquitin-conjugating enzyme]-L-cysteine + N(6)-ubiquitinyl-[acceptor protein]-L-lysine.</text>
        <dbReference type="EC" id="2.3.2.26"/>
    </reaction>
</comment>
<dbReference type="EMBL" id="JAKEKT020000012">
    <property type="protein sequence ID" value="KAL1647442.1"/>
    <property type="molecule type" value="Genomic_DNA"/>
</dbReference>
<evidence type="ECO:0000313" key="11">
    <source>
        <dbReference type="Proteomes" id="UP001521184"/>
    </source>
</evidence>
<feature type="region of interest" description="Disordered" evidence="8">
    <location>
        <begin position="1266"/>
        <end position="1305"/>
    </location>
</feature>
<dbReference type="InterPro" id="IPR050409">
    <property type="entry name" value="E3_ubiq-protein_ligase"/>
</dbReference>
<feature type="compositionally biased region" description="Polar residues" evidence="8">
    <location>
        <begin position="1280"/>
        <end position="1303"/>
    </location>
</feature>
<dbReference type="PANTHER" id="PTHR11254:SF67">
    <property type="entry name" value="E3 UBIQUITIN-PROTEIN LIGASE HUWE1"/>
    <property type="match status" value="1"/>
</dbReference>
<comment type="caution">
    <text evidence="10">The sequence shown here is derived from an EMBL/GenBank/DDBJ whole genome shotgun (WGS) entry which is preliminary data.</text>
</comment>
<dbReference type="Gene3D" id="3.90.1750.10">
    <property type="entry name" value="Hect, E3 ligase catalytic domains"/>
    <property type="match status" value="1"/>
</dbReference>
<dbReference type="InterPro" id="IPR000569">
    <property type="entry name" value="HECT_dom"/>
</dbReference>
<evidence type="ECO:0000256" key="4">
    <source>
        <dbReference type="ARBA" id="ARBA00022679"/>
    </source>
</evidence>
<feature type="active site" description="Glycyl thioester intermediate" evidence="7">
    <location>
        <position position="4101"/>
    </location>
</feature>
<dbReference type="Pfam" id="PF06320">
    <property type="entry name" value="GCN5L1"/>
    <property type="match status" value="1"/>
</dbReference>
<keyword evidence="4" id="KW-0808">Transferase</keyword>
<protein>
    <recommendedName>
        <fullName evidence="3">HECT-type E3 ubiquitin transferase</fullName>
        <ecNumber evidence="3">2.3.2.26</ecNumber>
    </recommendedName>
</protein>
<feature type="compositionally biased region" description="Acidic residues" evidence="8">
    <location>
        <begin position="2463"/>
        <end position="2514"/>
    </location>
</feature>
<evidence type="ECO:0000313" key="10">
    <source>
        <dbReference type="EMBL" id="KAL1647442.1"/>
    </source>
</evidence>
<evidence type="ECO:0000256" key="8">
    <source>
        <dbReference type="SAM" id="MobiDB-lite"/>
    </source>
</evidence>
<evidence type="ECO:0000259" key="9">
    <source>
        <dbReference type="PROSITE" id="PS50237"/>
    </source>
</evidence>
<evidence type="ECO:0000256" key="5">
    <source>
        <dbReference type="ARBA" id="ARBA00022786"/>
    </source>
</evidence>
<reference evidence="10 11" key="1">
    <citation type="journal article" date="2023" name="Plant Dis.">
        <title>First Report of Diplodia intermedia Causing Canker and Dieback Diseases on Apple Trees in Canada.</title>
        <authorList>
            <person name="Ellouze W."/>
            <person name="Ilyukhin E."/>
            <person name="Sulman M."/>
            <person name="Ali S."/>
        </authorList>
    </citation>
    <scope>NUCLEOTIDE SEQUENCE [LARGE SCALE GENOMIC DNA]</scope>
    <source>
        <strain evidence="10 11">M45-28</strain>
    </source>
</reference>
<feature type="compositionally biased region" description="Basic and acidic residues" evidence="8">
    <location>
        <begin position="2925"/>
        <end position="2981"/>
    </location>
</feature>
<feature type="compositionally biased region" description="Basic and acidic residues" evidence="8">
    <location>
        <begin position="859"/>
        <end position="871"/>
    </location>
</feature>
<evidence type="ECO:0000256" key="6">
    <source>
        <dbReference type="ARBA" id="ARBA00034494"/>
    </source>
</evidence>
<dbReference type="Pfam" id="PF00632">
    <property type="entry name" value="HECT"/>
    <property type="match status" value="1"/>
</dbReference>
<feature type="region of interest" description="Disordered" evidence="8">
    <location>
        <begin position="841"/>
        <end position="874"/>
    </location>
</feature>
<organism evidence="10 11">
    <name type="scientific">Diplodia intermedia</name>
    <dbReference type="NCBI Taxonomy" id="856260"/>
    <lineage>
        <taxon>Eukaryota</taxon>
        <taxon>Fungi</taxon>
        <taxon>Dikarya</taxon>
        <taxon>Ascomycota</taxon>
        <taxon>Pezizomycotina</taxon>
        <taxon>Dothideomycetes</taxon>
        <taxon>Dothideomycetes incertae sedis</taxon>
        <taxon>Botryosphaeriales</taxon>
        <taxon>Botryosphaeriaceae</taxon>
        <taxon>Diplodia</taxon>
    </lineage>
</organism>
<feature type="region of interest" description="Disordered" evidence="8">
    <location>
        <begin position="2925"/>
        <end position="3018"/>
    </location>
</feature>
<feature type="compositionally biased region" description="Polar residues" evidence="8">
    <location>
        <begin position="434"/>
        <end position="448"/>
    </location>
</feature>
<keyword evidence="11" id="KW-1185">Reference proteome</keyword>
<dbReference type="EC" id="2.3.2.26" evidence="3"/>
<feature type="compositionally biased region" description="Low complexity" evidence="8">
    <location>
        <begin position="1639"/>
        <end position="1650"/>
    </location>
</feature>
<dbReference type="Gene3D" id="3.30.2410.10">
    <property type="entry name" value="Hect, E3 ligase catalytic domain"/>
    <property type="match status" value="1"/>
</dbReference>
<dbReference type="SUPFAM" id="SSF56204">
    <property type="entry name" value="Hect, E3 ligase catalytic domain"/>
    <property type="match status" value="1"/>
</dbReference>
<feature type="compositionally biased region" description="Low complexity" evidence="8">
    <location>
        <begin position="2157"/>
        <end position="2169"/>
    </location>
</feature>
<dbReference type="InterPro" id="IPR035983">
    <property type="entry name" value="Hect_E3_ubiquitin_ligase"/>
</dbReference>
<feature type="region of interest" description="Disordered" evidence="8">
    <location>
        <begin position="3413"/>
        <end position="3497"/>
    </location>
</feature>
<dbReference type="Pfam" id="PF14377">
    <property type="entry name" value="UBM"/>
    <property type="match status" value="3"/>
</dbReference>
<feature type="compositionally biased region" description="Basic and acidic residues" evidence="8">
    <location>
        <begin position="2049"/>
        <end position="2067"/>
    </location>
</feature>
<feature type="region of interest" description="Disordered" evidence="8">
    <location>
        <begin position="2046"/>
        <end position="2109"/>
    </location>
</feature>
<feature type="compositionally biased region" description="Basic and acidic residues" evidence="8">
    <location>
        <begin position="3413"/>
        <end position="3424"/>
    </location>
</feature>
<proteinExistence type="inferred from homology"/>
<feature type="compositionally biased region" description="Low complexity" evidence="8">
    <location>
        <begin position="2844"/>
        <end position="2854"/>
    </location>
</feature>
<evidence type="ECO:0000256" key="7">
    <source>
        <dbReference type="PROSITE-ProRule" id="PRU00104"/>
    </source>
</evidence>
<accession>A0ABR3TYG0</accession>
<evidence type="ECO:0000256" key="2">
    <source>
        <dbReference type="ARBA" id="ARBA00004906"/>
    </source>
</evidence>
<dbReference type="CDD" id="cd00078">
    <property type="entry name" value="HECTc"/>
    <property type="match status" value="1"/>
</dbReference>
<feature type="region of interest" description="Disordered" evidence="8">
    <location>
        <begin position="390"/>
        <end position="457"/>
    </location>
</feature>
<name>A0ABR3TYG0_9PEZI</name>
<feature type="compositionally biased region" description="Acidic residues" evidence="8">
    <location>
        <begin position="2523"/>
        <end position="2604"/>
    </location>
</feature>
<feature type="region of interest" description="Disordered" evidence="8">
    <location>
        <begin position="2844"/>
        <end position="2878"/>
    </location>
</feature>
<dbReference type="PANTHER" id="PTHR11254">
    <property type="entry name" value="HECT DOMAIN UBIQUITIN-PROTEIN LIGASE"/>
    <property type="match status" value="1"/>
</dbReference>
<sequence>MSSQSPSQTPDEQRVAEARAAVTASLSSVGGSMNAEMRQRAADIHANAAAIEKQEKELAKQTAALAKDGDKWQKMADQNVKKLNEMGDLQNWTEMIERDLLVVEETLRLAEGEADQGNASGTNGWRRVPLKSPYIADFIKETLALPLHKIPAHLSTFPRRWPFPRGDLYHWIPVLNRFDRVLELFVEEYALVSGPQAQPFGRRLLLKGDAEEGKQSSESLPGAADLDAAGYTAEGDQELLEDILRFTKLLLENCGNRSLYASSEHLSKLLNTTSIPLLRTTLRLTLRLAQRYHTSRVRMGSSSTVQNSLLISHYNINLDNLLKIALPFVKGSSPASGKGKDKLTLSPSTDAPSDKVQVADLVGKVKFEEIPPASREEWGSVFLSYYDTTKDEAGKPAPPEPFASPGGAPSTPTPVRRSTLGPNATPRQNRAAPTEQSPRTPVTPNAQHDGSRPAGPKFLEVPYREISSQPCYEVMRSYAQDVPEETRYELLHRVRVAQSLVSDRAARENIVAIRLLAIANLAYVHPETTFHQKIGQPDADEPRPLQLAYQLAELIHPPADGQLGASRELQTTALCALEALTKHKNKGADLTSALSLNVNHGVLFYVARKAVAELTRDDGPGDSLEDDEWRESLFTLLTSIPGQVNRMGESMVAAGLFDIFVEVLTLRTQRSERYYSRVLSFLDTFAFNLRDAFQAFVQAKGLDAIADLAGHEVESAFARAERGEGMPEQYKTQHTDYKIAYYPQQTLRWLFKFISHMMTHGGGGIDRLLRNLMDSPRLLAGLRTVLAEAPVFGSTVWSMTVNILANFIHHEPTSYAIIAEAGLSKTFLETVTQRTIEEKAVEATTENVTETPSQSDAPITKEEPPADKDSKPATTGILPVAEAIASVPPAFGAICLTEAGLNLFKNSTALESFFEVFTSPAHVKAIEVDSETTQTLGSSFDELVRHHPPLKQAILASVKNMVARVGKLCFERAQHKGVGSKLWVESGDGKILVSGGRKALWGKEGNRHQQSSNQGDDVEMTDVDISAASAQAPNTDVSIDDVVEQEDPKDGPTTTQFITAACKFLEGFFINESLCSAFIEEGGLEFILDFGTLPCLPYNFNEYFAVGEEFSRVIQMIVEQKPHLALPSLIRRFQAACDELEPFMRNERQSAYLAVFTSRNAGADVDAEVAANGTRFAKALVVVLTLANALSMTFQGSMFNHRSSHNIFSLVNMGDMYAHLIDSLGRLQRCCVWEEILLQKEIPSDWEKSTRVKSSGFSTDEANNILRLTDPRHPEEPSDAATTDTSGQQSSAVNSGDSGTPQAGTALDKASAQYKNTKILRYLLSQVPTAITPFLQALGKCLLFRRAQDQWMKQNAFVVADQLAKLALDQLSYELPKKSADAKDRYAYWIVILTSISQILMEGSMDRSPPHMLTLILGSFQSQGGLDQLSGILDSFFEEAKGIIEKNDSQELPEDVQGLMNLALGGVKIVLTLYAHMVNPKCVIDAHQTNAMNTRDRNRPKGDSFFPSQFLVELRMAVIKPVEKIWNSELMNKATTSIVKNLVEILRIVLDSEGENEAYKRAETPPARSRFVYKPWKARASELLENLKRDGFEDGLAKEAQYRSYDNAAYAREYCNAAKNDARFSRNPVPPYETDLLKQTDQTPSTSTTPRLTAESEDEFEEPGSQSVVMSDAQPIPTEPVTSVNVTSSSVYIPHAIQNSAWGRGTPATDAGSAEYIRLEDLEDARSEVRKNVIDRALEVVDVHEDVTFELADLISAAVAKSSDASSMRTEIGETLVNALISLQSEEDLRPIGKKIASYAHLLALILQEREFYKATLPQLKEYFSQLLGFIKTSPEQRGEESSPWIGHVLLIIERMLADDAQPPQIQWTPPRDDDADDLTLPAIELPEPVVPEEDKRELFNAIVEVLPRIGKDESLALSVARVLVTLTRNRQLATKLGEKRNLQRLFVMVKQLSGITNERLQGSFMLILRHIVEDEETIRQIMRTEIKALFKEKGSRPRNTPQQMDTTAYVRALWNLAIRSPEIFVEVTNEKLKLTSYARESRNQNFLELKEEEAPADKKSDEKSGTEGDQPAESSKAVETVKPSTEVEAKGEPEKPKPADTKPPVIENPDGVIHYLLCELLTYKDVDDKEPAAAPTEQSKDTPAGDVEMTDSADRATPVTPGSTASTPAPAPEQQKKSEKPTFKADQNPIFIYRCFILQCLTELLTCYNKTKVEFVTFSRQADPQAMTPSKPRSTVLRYMLENLVPVGTLAHAEDIAFKKKCATSNWAISVVVALCQKTGERRSAKGRDAKEEDESELLFVRKFVLEHALKAFKDANASSELLDMKYSRLLNLADLFHRMLYGKPTNSSSSFPVDMIVASQKQLARIMYEKNFITTLTTAIADIDLNFPNAKRAVKYILRPIKLLTQTAIELSLNAEISGVPGQADEDEISTASSVSDMDEFREETPDLFRNSTLAMFDPSRDEETESEESDEDDDEDMYGDEYGDEMEYEEDMEHDGDDVVSDEDEEIEGMGDIEGLSGDVGDDVEIVIEGEDGDDMSEDDDDSADMDEDDEDPENDEDIEIMDDLDDVPGDDINDSLNGDEDDEWASEDDEGDDYDEDGADEDHGPPGGIDNLVRILDGQGGPGLLEHLQGDMMDMEHEGYLDDEMQEDEGIFADLQRAWAADRLTAVDEEDEEEDYDEDDIAYEAGLEGLMTREMRHLLPQRLLRALDDEDGIPDPAWGWGAPPDFRGHHHHHHRHGIIGVNPFSFIPPATLDRHLDDGTNPLLQRSGRPSSGAGGSSGRRAGSSDWVHAMDPMRPGRFPPGGDTPVSFISNLLNIMSHGSATIQQDGITVTVQGMFPGDPGFPDGTFDPYARRDRRGHDHHSRSSRDDPAQAVSFVPTLTTMRWQEEGRLLFGSLAIEKSVRIVNSILRLLVPPAIKATKEAERKEREEREAHEKELIEREKRERQEREEKEARDKKEKEEREAEEARRLEAERSAQEQPAEAATEDQQMADAGVSQPAAAVEGETAAQGETAQAQNRVVANIRGRDIDITDLGIDLEYLEALPEDLREEVLMAQIQTQREEARTQGTEPSDISREFLDALPEDIRDELLEQEAVARRRQERVEESRRQGAPPRAEEMDVATLFASMDPGLRQAVLMEQDDETLRELPQELAEEARRLGGDRRLNHHIADIGRLNRGYRRHDGAPQEEEQAQRKQKPRPIVQMLEKSGVATLLRLMFIPQQGSARQTLNGILKDVCQNRHNRAEVISILLSILQDGSADINAVERSFAQLSLRAKQPPAPQPSGTQKTPQPLKRSLTGPLAGQQLSTHGDMSPIMVVQQCLSTLVYLVYNNPHVASFFLAEHETAVGFKSKAYRKGKAKESKAYKYPLNALLSLLDRKLIVESSTVMEQLASLLMNITSPLGILLKKDKEKSEEKKDEPAEASTSVQQQIEGTAPETTETATTAEQAATTEQAMEQTATQTEAPAAASTEKKDEKKTDDKSDDKKKARGLVPPEVPEYNLRLVVHILAARECSSKTFQNTLSVINNLSAIPGAKETFGKELIKQGQDLAQSCLGDLDELVSQVTKAKTGTDVQGMALSKFSPASSDQTKLLRVLTALDYLFDPKRSETQDKPASSVADGLPAEQKADILTTLYENPTFSSLWHKLSECLTVIRERTNMLSVATILLPLIEVLMVVCKNTTLKDAPLAKLHAREVELSSPPPENRMESLFFKFTEEHRKILNELVRQNPKLMSGSFSVLVRNSKVLEFDNKRNFFNRRLHSRGAELRHPHPTLQLAVRREHVFLDSFKSLYFKTGDEMKYGKLSIRFHGEEGVDAGGVTREWFQVLARQMFNPDYALFIPVASDRTTFHPNRLSAINQEHLLFFKFIGRIIGKALYEGRVLDCHFSRAVYKRILGKPVSIKDMETLDLDYYKSLLWMLENDITDIITETFSVEAEEFGVTQTIDLIPNGRNIPVTEENKQEYVRLMVEYKLTGSVQDQLTEFLKGFHDIVPAELISIFNEQELELLISGLPEIDVDDWKNNAEYHNYTAASPQIQWFWRAVRAFDKEERAKLLQFVTGTSKVPLNGFKELEGMNGFSRFNIHRDYGSKDRLPSSHTCFNQLDLPEYETYEALRQQLHTAITAGSEYFGFA</sequence>
<comment type="similarity">
    <text evidence="6">Belongs to the UPL family. TOM1/PTR1 subfamily.</text>
</comment>
<feature type="domain" description="HECT" evidence="9">
    <location>
        <begin position="3798"/>
        <end position="4134"/>
    </location>
</feature>
<feature type="compositionally biased region" description="Low complexity" evidence="8">
    <location>
        <begin position="842"/>
        <end position="851"/>
    </location>
</feature>
<dbReference type="Gene3D" id="3.30.2160.10">
    <property type="entry name" value="Hect, E3 ligase catalytic domain"/>
    <property type="match status" value="1"/>
</dbReference>
<dbReference type="SMART" id="SM00119">
    <property type="entry name" value="HECTc"/>
    <property type="match status" value="1"/>
</dbReference>
<feature type="compositionally biased region" description="Low complexity" evidence="8">
    <location>
        <begin position="3004"/>
        <end position="3018"/>
    </location>
</feature>
<feature type="compositionally biased region" description="Basic and acidic residues" evidence="8">
    <location>
        <begin position="2086"/>
        <end position="2101"/>
    </location>
</feature>
<evidence type="ECO:0000256" key="1">
    <source>
        <dbReference type="ARBA" id="ARBA00000885"/>
    </source>
</evidence>
<feature type="region of interest" description="Disordered" evidence="8">
    <location>
        <begin position="1622"/>
        <end position="1682"/>
    </location>
</feature>
<feature type="region of interest" description="Disordered" evidence="8">
    <location>
        <begin position="3102"/>
        <end position="3121"/>
    </location>
</feature>
<feature type="compositionally biased region" description="Basic and acidic residues" evidence="8">
    <location>
        <begin position="3102"/>
        <end position="3113"/>
    </location>
</feature>
<dbReference type="PROSITE" id="PS50237">
    <property type="entry name" value="HECT"/>
    <property type="match status" value="1"/>
</dbReference>
<dbReference type="Proteomes" id="UP001521184">
    <property type="component" value="Unassembled WGS sequence"/>
</dbReference>
<evidence type="ECO:0000256" key="3">
    <source>
        <dbReference type="ARBA" id="ARBA00012485"/>
    </source>
</evidence>
<gene>
    <name evidence="10" type="primary">TOM1</name>
    <name evidence="10" type="ORF">SLS58_002772</name>
</gene>
<feature type="region of interest" description="Disordered" evidence="8">
    <location>
        <begin position="333"/>
        <end position="353"/>
    </location>
</feature>
<dbReference type="Pfam" id="PF06012">
    <property type="entry name" value="DUF908"/>
    <property type="match status" value="1"/>
</dbReference>
<feature type="region of interest" description="Disordered" evidence="8">
    <location>
        <begin position="2759"/>
        <end position="2807"/>
    </location>
</feature>
<feature type="region of interest" description="Disordered" evidence="8">
    <location>
        <begin position="2424"/>
        <end position="2614"/>
    </location>
</feature>